<keyword evidence="4" id="KW-1185">Reference proteome</keyword>
<dbReference type="SUPFAM" id="SSF55961">
    <property type="entry name" value="Bet v1-like"/>
    <property type="match status" value="1"/>
</dbReference>
<evidence type="ECO:0000259" key="2">
    <source>
        <dbReference type="Pfam" id="PF08327"/>
    </source>
</evidence>
<evidence type="ECO:0000313" key="3">
    <source>
        <dbReference type="EMBL" id="ACZ83849.1"/>
    </source>
</evidence>
<evidence type="ECO:0000256" key="1">
    <source>
        <dbReference type="ARBA" id="ARBA00006817"/>
    </source>
</evidence>
<protein>
    <recommendedName>
        <fullName evidence="2">Activator of Hsp90 ATPase homologue 1/2-like C-terminal domain-containing protein</fullName>
    </recommendedName>
</protein>
<dbReference type="Proteomes" id="UP000002029">
    <property type="component" value="Chromosome"/>
</dbReference>
<dbReference type="Gene3D" id="3.30.530.20">
    <property type="match status" value="1"/>
</dbReference>
<dbReference type="RefSeq" id="WP_012887595.1">
    <property type="nucleotide sequence ID" value="NC_013595.1"/>
</dbReference>
<gene>
    <name evidence="3" type="ordered locus">Sros_0835</name>
</gene>
<dbReference type="OrthoDB" id="3365660at2"/>
<dbReference type="InterPro" id="IPR023393">
    <property type="entry name" value="START-like_dom_sf"/>
</dbReference>
<dbReference type="InterPro" id="IPR013538">
    <property type="entry name" value="ASHA1/2-like_C"/>
</dbReference>
<dbReference type="HOGENOM" id="CLU_108923_6_3_11"/>
<dbReference type="AlphaFoldDB" id="D2B7R8"/>
<proteinExistence type="inferred from homology"/>
<dbReference type="eggNOG" id="COG3832">
    <property type="taxonomic scope" value="Bacteria"/>
</dbReference>
<dbReference type="CDD" id="cd07814">
    <property type="entry name" value="SRPBCC_CalC_Aha1-like"/>
    <property type="match status" value="1"/>
</dbReference>
<sequence length="158" mass="17508">MKTAEYEIVRDFAAQREQVYAAWTRPERFARWFGPRMFTTPADRVVLDVRPGGAWQATLVGEEGFEVTLRGVYREIAGPGRLVFTTGDPDSPGDGPASVATLTLEECEGGTTMRFHQFGVNTDAEHAEQARAGWLEFFDRLAEHLAVQATSSKVSARP</sequence>
<accession>D2B7R8</accession>
<feature type="domain" description="Activator of Hsp90 ATPase homologue 1/2-like C-terminal" evidence="2">
    <location>
        <begin position="14"/>
        <end position="145"/>
    </location>
</feature>
<dbReference type="Pfam" id="PF08327">
    <property type="entry name" value="AHSA1"/>
    <property type="match status" value="1"/>
</dbReference>
<dbReference type="STRING" id="479432.Sros_0835"/>
<reference evidence="3 4" key="1">
    <citation type="journal article" date="2010" name="Stand. Genomic Sci.">
        <title>Complete genome sequence of Streptosporangium roseum type strain (NI 9100).</title>
        <authorList>
            <person name="Nolan M."/>
            <person name="Sikorski J."/>
            <person name="Jando M."/>
            <person name="Lucas S."/>
            <person name="Lapidus A."/>
            <person name="Glavina Del Rio T."/>
            <person name="Chen F."/>
            <person name="Tice H."/>
            <person name="Pitluck S."/>
            <person name="Cheng J.F."/>
            <person name="Chertkov O."/>
            <person name="Sims D."/>
            <person name="Meincke L."/>
            <person name="Brettin T."/>
            <person name="Han C."/>
            <person name="Detter J.C."/>
            <person name="Bruce D."/>
            <person name="Goodwin L."/>
            <person name="Land M."/>
            <person name="Hauser L."/>
            <person name="Chang Y.J."/>
            <person name="Jeffries C.D."/>
            <person name="Ivanova N."/>
            <person name="Mavromatis K."/>
            <person name="Mikhailova N."/>
            <person name="Chen A."/>
            <person name="Palaniappan K."/>
            <person name="Chain P."/>
            <person name="Rohde M."/>
            <person name="Goker M."/>
            <person name="Bristow J."/>
            <person name="Eisen J.A."/>
            <person name="Markowitz V."/>
            <person name="Hugenholtz P."/>
            <person name="Kyrpides N.C."/>
            <person name="Klenk H.P."/>
        </authorList>
    </citation>
    <scope>NUCLEOTIDE SEQUENCE [LARGE SCALE GENOMIC DNA]</scope>
    <source>
        <strain evidence="4">ATCC 12428 / DSM 43021 / JCM 3005 / NI 9100</strain>
    </source>
</reference>
<dbReference type="KEGG" id="sro:Sros_0835"/>
<dbReference type="EMBL" id="CP001814">
    <property type="protein sequence ID" value="ACZ83849.1"/>
    <property type="molecule type" value="Genomic_DNA"/>
</dbReference>
<evidence type="ECO:0000313" key="4">
    <source>
        <dbReference type="Proteomes" id="UP000002029"/>
    </source>
</evidence>
<comment type="similarity">
    <text evidence="1">Belongs to the AHA1 family.</text>
</comment>
<name>D2B7R8_STRRD</name>
<organism evidence="3 4">
    <name type="scientific">Streptosporangium roseum (strain ATCC 12428 / DSM 43021 / JCM 3005 / KCTC 9067 / NCIMB 10171 / NRRL 2505 / NI 9100)</name>
    <dbReference type="NCBI Taxonomy" id="479432"/>
    <lineage>
        <taxon>Bacteria</taxon>
        <taxon>Bacillati</taxon>
        <taxon>Actinomycetota</taxon>
        <taxon>Actinomycetes</taxon>
        <taxon>Streptosporangiales</taxon>
        <taxon>Streptosporangiaceae</taxon>
        <taxon>Streptosporangium</taxon>
    </lineage>
</organism>